<feature type="region of interest" description="Disordered" evidence="1">
    <location>
        <begin position="120"/>
        <end position="168"/>
    </location>
</feature>
<evidence type="ECO:0000313" key="2">
    <source>
        <dbReference type="EMBL" id="EGZ29346.1"/>
    </source>
</evidence>
<dbReference type="Proteomes" id="UP000002640">
    <property type="component" value="Unassembled WGS sequence"/>
</dbReference>
<reference evidence="2 3" key="1">
    <citation type="journal article" date="2006" name="Science">
        <title>Phytophthora genome sequences uncover evolutionary origins and mechanisms of pathogenesis.</title>
        <authorList>
            <person name="Tyler B.M."/>
            <person name="Tripathy S."/>
            <person name="Zhang X."/>
            <person name="Dehal P."/>
            <person name="Jiang R.H."/>
            <person name="Aerts A."/>
            <person name="Arredondo F.D."/>
            <person name="Baxter L."/>
            <person name="Bensasson D."/>
            <person name="Beynon J.L."/>
            <person name="Chapman J."/>
            <person name="Damasceno C.M."/>
            <person name="Dorrance A.E."/>
            <person name="Dou D."/>
            <person name="Dickerman A.W."/>
            <person name="Dubchak I.L."/>
            <person name="Garbelotto M."/>
            <person name="Gijzen M."/>
            <person name="Gordon S.G."/>
            <person name="Govers F."/>
            <person name="Grunwald N.J."/>
            <person name="Huang W."/>
            <person name="Ivors K.L."/>
            <person name="Jones R.W."/>
            <person name="Kamoun S."/>
            <person name="Krampis K."/>
            <person name="Lamour K.H."/>
            <person name="Lee M.K."/>
            <person name="McDonald W.H."/>
            <person name="Medina M."/>
            <person name="Meijer H.J."/>
            <person name="Nordberg E.K."/>
            <person name="Maclean D.J."/>
            <person name="Ospina-Giraldo M.D."/>
            <person name="Morris P.F."/>
            <person name="Phuntumart V."/>
            <person name="Putnam N.H."/>
            <person name="Rash S."/>
            <person name="Rose J.K."/>
            <person name="Sakihama Y."/>
            <person name="Salamov A.A."/>
            <person name="Savidor A."/>
            <person name="Scheuring C.F."/>
            <person name="Smith B.M."/>
            <person name="Sobral B.W."/>
            <person name="Terry A."/>
            <person name="Torto-Alalibo T.A."/>
            <person name="Win J."/>
            <person name="Xu Z."/>
            <person name="Zhang H."/>
            <person name="Grigoriev I.V."/>
            <person name="Rokhsar D.S."/>
            <person name="Boore J.L."/>
        </authorList>
    </citation>
    <scope>NUCLEOTIDE SEQUENCE [LARGE SCALE GENOMIC DNA]</scope>
    <source>
        <strain evidence="2 3">P6497</strain>
    </source>
</reference>
<protein>
    <submittedName>
        <fullName evidence="2">Uncharacterized protein</fullName>
    </submittedName>
</protein>
<dbReference type="KEGG" id="psoj:PHYSODRAFT_322877"/>
<dbReference type="GeneID" id="20644864"/>
<organism evidence="2 3">
    <name type="scientific">Phytophthora sojae (strain P6497)</name>
    <name type="common">Soybean stem and root rot agent</name>
    <name type="synonym">Phytophthora megasperma f. sp. glycines</name>
    <dbReference type="NCBI Taxonomy" id="1094619"/>
    <lineage>
        <taxon>Eukaryota</taxon>
        <taxon>Sar</taxon>
        <taxon>Stramenopiles</taxon>
        <taxon>Oomycota</taxon>
        <taxon>Peronosporomycetes</taxon>
        <taxon>Peronosporales</taxon>
        <taxon>Peronosporaceae</taxon>
        <taxon>Phytophthora</taxon>
    </lineage>
</organism>
<dbReference type="InParanoid" id="G4YQ31"/>
<gene>
    <name evidence="2" type="ORF">PHYSODRAFT_322877</name>
</gene>
<dbReference type="EMBL" id="JH159151">
    <property type="protein sequence ID" value="EGZ29346.1"/>
    <property type="molecule type" value="Genomic_DNA"/>
</dbReference>
<evidence type="ECO:0000313" key="3">
    <source>
        <dbReference type="Proteomes" id="UP000002640"/>
    </source>
</evidence>
<dbReference type="RefSeq" id="XP_009516621.1">
    <property type="nucleotide sequence ID" value="XM_009518326.1"/>
</dbReference>
<sequence length="168" mass="18008">MSDRGTKTGLYPLALCSAASSSAYVAKMSSPEVDQESPERLAVVLYALAAGWRCKNACIADSGKRERLQQEQEDVEEAADRVTAGAAEAAVQTEDHIPATAARRPACPRMPTALWMSRTEESMPTKVASAVTSEEVSGDATRSALLHLDAHWTSGKGATSTPMRRRSR</sequence>
<evidence type="ECO:0000256" key="1">
    <source>
        <dbReference type="SAM" id="MobiDB-lite"/>
    </source>
</evidence>
<feature type="region of interest" description="Disordered" evidence="1">
    <location>
        <begin position="63"/>
        <end position="103"/>
    </location>
</feature>
<name>G4YQ31_PHYSP</name>
<accession>G4YQ31</accession>
<keyword evidence="3" id="KW-1185">Reference proteome</keyword>
<proteinExistence type="predicted"/>
<dbReference type="AlphaFoldDB" id="G4YQ31"/>